<evidence type="ECO:0000313" key="1">
    <source>
        <dbReference type="EMBL" id="KAL0057409.1"/>
    </source>
</evidence>
<keyword evidence="2" id="KW-1185">Reference proteome</keyword>
<reference evidence="1 2" key="1">
    <citation type="submission" date="2024-05" db="EMBL/GenBank/DDBJ databases">
        <title>A draft genome resource for the thread blight pathogen Marasmius tenuissimus strain MS-2.</title>
        <authorList>
            <person name="Yulfo-Soto G.E."/>
            <person name="Baruah I.K."/>
            <person name="Amoako-Attah I."/>
            <person name="Bukari Y."/>
            <person name="Meinhardt L.W."/>
            <person name="Bailey B.A."/>
            <person name="Cohen S.P."/>
        </authorList>
    </citation>
    <scope>NUCLEOTIDE SEQUENCE [LARGE SCALE GENOMIC DNA]</scope>
    <source>
        <strain evidence="1 2">MS-2</strain>
    </source>
</reference>
<dbReference type="EMBL" id="JBBXMP010000549">
    <property type="protein sequence ID" value="KAL0057409.1"/>
    <property type="molecule type" value="Genomic_DNA"/>
</dbReference>
<proteinExistence type="predicted"/>
<comment type="caution">
    <text evidence="1">The sequence shown here is derived from an EMBL/GenBank/DDBJ whole genome shotgun (WGS) entry which is preliminary data.</text>
</comment>
<protein>
    <submittedName>
        <fullName evidence="1">Uncharacterized protein</fullName>
    </submittedName>
</protein>
<evidence type="ECO:0000313" key="2">
    <source>
        <dbReference type="Proteomes" id="UP001437256"/>
    </source>
</evidence>
<accession>A0ABR2Z851</accession>
<sequence>MSTTFSCTGNIIIKGKQQFQQANGDINNYYLLDEGSSSVGRRENERLMPTQDRFREIYRGDIILREQVHSGELEMMVRRSIKSTNPFRIRAADRIVKIRKKIFRAELVDFGDRKFTLVVLEPENKEDTNVVALVRGVSTLLFIPSAITRRFRYGNEYMSKHLLIRAPWFQ</sequence>
<dbReference type="Proteomes" id="UP001437256">
    <property type="component" value="Unassembled WGS sequence"/>
</dbReference>
<gene>
    <name evidence="1" type="ORF">AAF712_015951</name>
</gene>
<name>A0ABR2Z851_9AGAR</name>
<organism evidence="1 2">
    <name type="scientific">Marasmius tenuissimus</name>
    <dbReference type="NCBI Taxonomy" id="585030"/>
    <lineage>
        <taxon>Eukaryota</taxon>
        <taxon>Fungi</taxon>
        <taxon>Dikarya</taxon>
        <taxon>Basidiomycota</taxon>
        <taxon>Agaricomycotina</taxon>
        <taxon>Agaricomycetes</taxon>
        <taxon>Agaricomycetidae</taxon>
        <taxon>Agaricales</taxon>
        <taxon>Marasmiineae</taxon>
        <taxon>Marasmiaceae</taxon>
        <taxon>Marasmius</taxon>
    </lineage>
</organism>